<dbReference type="InterPro" id="IPR003663">
    <property type="entry name" value="Sugar/inositol_transpt"/>
</dbReference>
<comment type="subcellular location">
    <subcellularLocation>
        <location evidence="1">Membrane</location>
        <topology evidence="1">Multi-pass membrane protein</topology>
    </subcellularLocation>
</comment>
<keyword evidence="5 7" id="KW-1133">Transmembrane helix</keyword>
<feature type="transmembrane region" description="Helical" evidence="7">
    <location>
        <begin position="108"/>
        <end position="126"/>
    </location>
</feature>
<dbReference type="PANTHER" id="PTHR48022">
    <property type="entry name" value="PLASTIDIC GLUCOSE TRANSPORTER 4"/>
    <property type="match status" value="1"/>
</dbReference>
<dbReference type="SUPFAM" id="SSF103473">
    <property type="entry name" value="MFS general substrate transporter"/>
    <property type="match status" value="1"/>
</dbReference>
<keyword evidence="10" id="KW-1185">Reference proteome</keyword>
<feature type="transmembrane region" description="Helical" evidence="7">
    <location>
        <begin position="163"/>
        <end position="186"/>
    </location>
</feature>
<dbReference type="PANTHER" id="PTHR48022:SF2">
    <property type="entry name" value="PLASTIDIC GLUCOSE TRANSPORTER 4"/>
    <property type="match status" value="1"/>
</dbReference>
<evidence type="ECO:0000256" key="4">
    <source>
        <dbReference type="ARBA" id="ARBA00022692"/>
    </source>
</evidence>
<dbReference type="EMBL" id="CAUWAG010000004">
    <property type="protein sequence ID" value="CAJ2502622.1"/>
    <property type="molecule type" value="Genomic_DNA"/>
</dbReference>
<reference evidence="9" key="1">
    <citation type="submission" date="2023-10" db="EMBL/GenBank/DDBJ databases">
        <authorList>
            <person name="Hackl T."/>
        </authorList>
    </citation>
    <scope>NUCLEOTIDE SEQUENCE</scope>
</reference>
<evidence type="ECO:0000256" key="3">
    <source>
        <dbReference type="ARBA" id="ARBA00022448"/>
    </source>
</evidence>
<dbReference type="InterPro" id="IPR005829">
    <property type="entry name" value="Sugar_transporter_CS"/>
</dbReference>
<dbReference type="PRINTS" id="PR00171">
    <property type="entry name" value="SUGRTRNSPORT"/>
</dbReference>
<feature type="transmembrane region" description="Helical" evidence="7">
    <location>
        <begin position="198"/>
        <end position="216"/>
    </location>
</feature>
<comment type="similarity">
    <text evidence="2">Belongs to the major facilitator superfamily. Sugar transporter (TC 2.A.1.1) family.</text>
</comment>
<evidence type="ECO:0000256" key="7">
    <source>
        <dbReference type="SAM" id="Phobius"/>
    </source>
</evidence>
<proteinExistence type="inferred from homology"/>
<feature type="domain" description="Major facilitator superfamily (MFS) profile" evidence="8">
    <location>
        <begin position="36"/>
        <end position="299"/>
    </location>
</feature>
<gene>
    <name evidence="9" type="ORF">KHLLAP_LOCUS3090</name>
</gene>
<protein>
    <submittedName>
        <fullName evidence="9">Uu.00g100160.m01.CDS01</fullName>
    </submittedName>
</protein>
<dbReference type="InterPro" id="IPR005828">
    <property type="entry name" value="MFS_sugar_transport-like"/>
</dbReference>
<organism evidence="9 10">
    <name type="scientific">Anthostomella pinea</name>
    <dbReference type="NCBI Taxonomy" id="933095"/>
    <lineage>
        <taxon>Eukaryota</taxon>
        <taxon>Fungi</taxon>
        <taxon>Dikarya</taxon>
        <taxon>Ascomycota</taxon>
        <taxon>Pezizomycotina</taxon>
        <taxon>Sordariomycetes</taxon>
        <taxon>Xylariomycetidae</taxon>
        <taxon>Xylariales</taxon>
        <taxon>Xylariaceae</taxon>
        <taxon>Anthostomella</taxon>
    </lineage>
</organism>
<evidence type="ECO:0000313" key="10">
    <source>
        <dbReference type="Proteomes" id="UP001295740"/>
    </source>
</evidence>
<accession>A0AAI8YF73</accession>
<dbReference type="Proteomes" id="UP001295740">
    <property type="component" value="Unassembled WGS sequence"/>
</dbReference>
<feature type="transmembrane region" description="Helical" evidence="7">
    <location>
        <begin position="32"/>
        <end position="53"/>
    </location>
</feature>
<name>A0AAI8YF73_9PEZI</name>
<keyword evidence="6 7" id="KW-0472">Membrane</keyword>
<dbReference type="InterPro" id="IPR050360">
    <property type="entry name" value="MFS_Sugar_Transporters"/>
</dbReference>
<dbReference type="GO" id="GO:0016020">
    <property type="term" value="C:membrane"/>
    <property type="evidence" value="ECO:0007669"/>
    <property type="project" value="UniProtKB-SubCell"/>
</dbReference>
<feature type="transmembrane region" description="Helical" evidence="7">
    <location>
        <begin position="73"/>
        <end position="96"/>
    </location>
</feature>
<keyword evidence="4 7" id="KW-0812">Transmembrane</keyword>
<dbReference type="GO" id="GO:0005351">
    <property type="term" value="F:carbohydrate:proton symporter activity"/>
    <property type="evidence" value="ECO:0007669"/>
    <property type="project" value="TreeGrafter"/>
</dbReference>
<evidence type="ECO:0000256" key="2">
    <source>
        <dbReference type="ARBA" id="ARBA00010992"/>
    </source>
</evidence>
<feature type="transmembrane region" description="Helical" evidence="7">
    <location>
        <begin position="132"/>
        <end position="151"/>
    </location>
</feature>
<dbReference type="PROSITE" id="PS50850">
    <property type="entry name" value="MFS"/>
    <property type="match status" value="1"/>
</dbReference>
<evidence type="ECO:0000259" key="8">
    <source>
        <dbReference type="PROSITE" id="PS50850"/>
    </source>
</evidence>
<sequence length="299" mass="33040">MGASTVTLKQTKLIRSPRDAVPGQQRPPNIRYVYTLTSFVCLGSFLFGWNQGVMSMIIADRRWLDLMQPANDWAVGFVVSIYNIGCAVGAMTIGFFADSLGRGRTLSLASIIFVAGALLQASSYSITQMTVGRLILGVGVGAYSAAVPLYITEIAPAAIRGRIGAINLMILCFAEMVVFFVVYGFFFMNSDNWWRLPIAIQIIPALILAVGCWTWVPPSPRWLVAQERYDCAHEVLCRLHGSDVAEREIKEIRESLVVEDASAQGTWSDMFKGPVLWITFLGTTIQFLQQITGTNAIFY</sequence>
<keyword evidence="3" id="KW-0813">Transport</keyword>
<dbReference type="InterPro" id="IPR036259">
    <property type="entry name" value="MFS_trans_sf"/>
</dbReference>
<evidence type="ECO:0000256" key="5">
    <source>
        <dbReference type="ARBA" id="ARBA00022989"/>
    </source>
</evidence>
<evidence type="ECO:0000256" key="6">
    <source>
        <dbReference type="ARBA" id="ARBA00023136"/>
    </source>
</evidence>
<evidence type="ECO:0000256" key="1">
    <source>
        <dbReference type="ARBA" id="ARBA00004141"/>
    </source>
</evidence>
<dbReference type="Gene3D" id="1.20.1250.20">
    <property type="entry name" value="MFS general substrate transporter like domains"/>
    <property type="match status" value="1"/>
</dbReference>
<dbReference type="PROSITE" id="PS00217">
    <property type="entry name" value="SUGAR_TRANSPORT_2"/>
    <property type="match status" value="1"/>
</dbReference>
<dbReference type="AlphaFoldDB" id="A0AAI8YF73"/>
<dbReference type="InterPro" id="IPR020846">
    <property type="entry name" value="MFS_dom"/>
</dbReference>
<dbReference type="Pfam" id="PF00083">
    <property type="entry name" value="Sugar_tr"/>
    <property type="match status" value="1"/>
</dbReference>
<evidence type="ECO:0000313" key="9">
    <source>
        <dbReference type="EMBL" id="CAJ2502622.1"/>
    </source>
</evidence>
<comment type="caution">
    <text evidence="9">The sequence shown here is derived from an EMBL/GenBank/DDBJ whole genome shotgun (WGS) entry which is preliminary data.</text>
</comment>